<dbReference type="InterPro" id="IPR000550">
    <property type="entry name" value="Hppk"/>
</dbReference>
<comment type="function">
    <text evidence="9">Catalyzes the conversion of 7,8-dihydroneopterin to 6-hydroxymethyl-7,8-dihydropterin.</text>
</comment>
<keyword evidence="6" id="KW-0418">Kinase</keyword>
<keyword evidence="7" id="KW-0067">ATP-binding</keyword>
<feature type="domain" description="7,8-dihydro-6-hydroxymethylpterin-pyrophosphokinase" evidence="10">
    <location>
        <begin position="221"/>
        <end position="232"/>
    </location>
</feature>
<dbReference type="InterPro" id="IPR043133">
    <property type="entry name" value="GTP-CH-I_C/QueF"/>
</dbReference>
<evidence type="ECO:0000256" key="6">
    <source>
        <dbReference type="ARBA" id="ARBA00022777"/>
    </source>
</evidence>
<proteinExistence type="inferred from homology"/>
<dbReference type="EMBL" id="ACSJ01000001">
    <property type="protein sequence ID" value="EES92450.1"/>
    <property type="molecule type" value="Genomic_DNA"/>
</dbReference>
<gene>
    <name evidence="11" type="ORF">CLG_B0449</name>
</gene>
<dbReference type="InterPro" id="IPR006156">
    <property type="entry name" value="Dihydroneopterin_aldolase"/>
</dbReference>
<dbReference type="PROSITE" id="PS00794">
    <property type="entry name" value="HPPK"/>
    <property type="match status" value="1"/>
</dbReference>
<dbReference type="AlphaFoldDB" id="A0A9P2G9I0"/>
<evidence type="ECO:0000313" key="11">
    <source>
        <dbReference type="EMBL" id="EES92450.1"/>
    </source>
</evidence>
<dbReference type="Proteomes" id="UP000006160">
    <property type="component" value="Unassembled WGS sequence"/>
</dbReference>
<organism evidence="11 12">
    <name type="scientific">Clostridium botulinum D str. 1873</name>
    <dbReference type="NCBI Taxonomy" id="592027"/>
    <lineage>
        <taxon>Bacteria</taxon>
        <taxon>Bacillati</taxon>
        <taxon>Bacillota</taxon>
        <taxon>Clostridia</taxon>
        <taxon>Eubacteriales</taxon>
        <taxon>Clostridiaceae</taxon>
        <taxon>Clostridium</taxon>
    </lineage>
</organism>
<keyword evidence="8 9" id="KW-0289">Folate biosynthesis</keyword>
<dbReference type="SUPFAM" id="SSF55083">
    <property type="entry name" value="6-hydroxymethyl-7,8-dihydropterin pyrophosphokinase, HPPK"/>
    <property type="match status" value="1"/>
</dbReference>
<name>A0A9P2G9I0_CLOBO</name>
<dbReference type="Gene3D" id="3.30.1130.10">
    <property type="match status" value="1"/>
</dbReference>
<dbReference type="NCBIfam" id="TIGR00526">
    <property type="entry name" value="folB_dom"/>
    <property type="match status" value="1"/>
</dbReference>
<dbReference type="NCBIfam" id="TIGR00525">
    <property type="entry name" value="folB"/>
    <property type="match status" value="1"/>
</dbReference>
<evidence type="ECO:0000256" key="3">
    <source>
        <dbReference type="ARBA" id="ARBA00009640"/>
    </source>
</evidence>
<dbReference type="GO" id="GO:0005524">
    <property type="term" value="F:ATP binding"/>
    <property type="evidence" value="ECO:0007669"/>
    <property type="project" value="UniProtKB-KW"/>
</dbReference>
<dbReference type="GO" id="GO:0003848">
    <property type="term" value="F:2-amino-4-hydroxy-6-hydroxymethyldihydropteridine diphosphokinase activity"/>
    <property type="evidence" value="ECO:0007669"/>
    <property type="project" value="UniProtKB-EC"/>
</dbReference>
<dbReference type="InterPro" id="IPR035907">
    <property type="entry name" value="Hppk_sf"/>
</dbReference>
<comment type="catalytic activity">
    <reaction evidence="1">
        <text>6-hydroxymethyl-7,8-dihydropterin + ATP = (7,8-dihydropterin-6-yl)methyl diphosphate + AMP + H(+)</text>
        <dbReference type="Rhea" id="RHEA:11412"/>
        <dbReference type="ChEBI" id="CHEBI:15378"/>
        <dbReference type="ChEBI" id="CHEBI:30616"/>
        <dbReference type="ChEBI" id="CHEBI:44841"/>
        <dbReference type="ChEBI" id="CHEBI:72950"/>
        <dbReference type="ChEBI" id="CHEBI:456215"/>
        <dbReference type="EC" id="2.7.6.3"/>
    </reaction>
</comment>
<evidence type="ECO:0000256" key="7">
    <source>
        <dbReference type="ARBA" id="ARBA00022840"/>
    </source>
</evidence>
<accession>A0A9P2G9I0</accession>
<dbReference type="EC" id="2.7.6.3" evidence="9"/>
<dbReference type="Pfam" id="PF01288">
    <property type="entry name" value="HPPK"/>
    <property type="match status" value="1"/>
</dbReference>
<evidence type="ECO:0000256" key="4">
    <source>
        <dbReference type="ARBA" id="ARBA00022679"/>
    </source>
</evidence>
<dbReference type="NCBIfam" id="TIGR01498">
    <property type="entry name" value="folK"/>
    <property type="match status" value="1"/>
</dbReference>
<dbReference type="GO" id="GO:0004150">
    <property type="term" value="F:dihydroneopterin aldolase activity"/>
    <property type="evidence" value="ECO:0007669"/>
    <property type="project" value="UniProtKB-UniRule"/>
</dbReference>
<comment type="pathway">
    <text evidence="9">Cofactor biosynthesis; tetrahydrofolate biosynthesis; 2-amino-4-hydroxy-6-hydroxymethyl-7,8-dihydropteridine diphosphate from 7,8-dihydroneopterin triphosphate: step 3/4.</text>
</comment>
<keyword evidence="4 11" id="KW-0808">Transferase</keyword>
<comment type="similarity">
    <text evidence="3">In the N-terminal section; belongs to the DHNA family.</text>
</comment>
<dbReference type="SUPFAM" id="SSF55620">
    <property type="entry name" value="Tetrahydrobiopterin biosynthesis enzymes-like"/>
    <property type="match status" value="1"/>
</dbReference>
<dbReference type="CDD" id="cd00534">
    <property type="entry name" value="DHNA_DHNTPE"/>
    <property type="match status" value="1"/>
</dbReference>
<dbReference type="EC" id="4.1.2.25" evidence="9"/>
<protein>
    <recommendedName>
        <fullName evidence="9">Bifunctional folate synthesis protein</fullName>
    </recommendedName>
    <domain>
        <recommendedName>
            <fullName evidence="9">Dihydroneopterin aldolase</fullName>
            <shortName evidence="9">DHNA</shortName>
            <ecNumber evidence="9">4.1.2.25</ecNumber>
        </recommendedName>
        <alternativeName>
            <fullName evidence="9">7,8-dihydroneopterin aldolase</fullName>
        </alternativeName>
    </domain>
    <domain>
        <recommendedName>
            <fullName evidence="9">2-amino-4-hydroxy-6-hydroxymethyldihydropteridine pyrophosphokinase</fullName>
            <ecNumber evidence="9">2.7.6.3</ecNumber>
        </recommendedName>
        <alternativeName>
            <fullName evidence="9">6-hydroxymethyl-7,8-dihydropterin pyrophosphokinase</fullName>
            <shortName evidence="9">PPPK</shortName>
        </alternativeName>
        <alternativeName>
            <fullName evidence="9">7,8-dihydro-6-hydroxymethylpterin pyrophosphokinase</fullName>
            <shortName evidence="9">HPPK</shortName>
        </alternativeName>
    </domain>
</protein>
<keyword evidence="5" id="KW-0547">Nucleotide-binding</keyword>
<comment type="caution">
    <text evidence="11">The sequence shown here is derived from an EMBL/GenBank/DDBJ whole genome shotgun (WGS) entry which is preliminary data.</text>
</comment>
<dbReference type="Pfam" id="PF02152">
    <property type="entry name" value="FolB"/>
    <property type="match status" value="1"/>
</dbReference>
<dbReference type="PANTHER" id="PTHR43071:SF1">
    <property type="entry name" value="2-AMINO-4-HYDROXY-6-HYDROXYMETHYLDIHYDROPTERIDINE PYROPHOSPHOKINASE"/>
    <property type="match status" value="1"/>
</dbReference>
<dbReference type="CDD" id="cd00483">
    <property type="entry name" value="HPPK"/>
    <property type="match status" value="1"/>
</dbReference>
<dbReference type="GO" id="GO:0046654">
    <property type="term" value="P:tetrahydrofolate biosynthetic process"/>
    <property type="evidence" value="ECO:0007669"/>
    <property type="project" value="UniProtKB-UniRule"/>
</dbReference>
<dbReference type="SMART" id="SM00905">
    <property type="entry name" value="FolB"/>
    <property type="match status" value="1"/>
</dbReference>
<evidence type="ECO:0000256" key="9">
    <source>
        <dbReference type="RuleBase" id="RU362079"/>
    </source>
</evidence>
<dbReference type="PANTHER" id="PTHR43071">
    <property type="entry name" value="2-AMINO-4-HYDROXY-6-HYDROXYMETHYLDIHYDROPTERIDINE PYROPHOSPHOKINASE"/>
    <property type="match status" value="1"/>
</dbReference>
<comment type="pathway">
    <text evidence="2">Cofactor biosynthesis; tetrahydrofolate biosynthesis; 2-amino-4-hydroxy-6-hydroxymethyl-7,8-dihydropteridine diphosphate from 7,8-dihydroneopterin triphosphate: step 4/4.</text>
</comment>
<evidence type="ECO:0000313" key="12">
    <source>
        <dbReference type="Proteomes" id="UP000006160"/>
    </source>
</evidence>
<dbReference type="Gene3D" id="3.30.70.560">
    <property type="entry name" value="7,8-Dihydro-6-hydroxymethylpterin-pyrophosphokinase HPPK"/>
    <property type="match status" value="1"/>
</dbReference>
<dbReference type="GO" id="GO:0016301">
    <property type="term" value="F:kinase activity"/>
    <property type="evidence" value="ECO:0007669"/>
    <property type="project" value="UniProtKB-KW"/>
</dbReference>
<evidence type="ECO:0000259" key="10">
    <source>
        <dbReference type="PROSITE" id="PS00794"/>
    </source>
</evidence>
<dbReference type="GO" id="GO:0046656">
    <property type="term" value="P:folic acid biosynthetic process"/>
    <property type="evidence" value="ECO:0007669"/>
    <property type="project" value="UniProtKB-UniRule"/>
</dbReference>
<evidence type="ECO:0000256" key="8">
    <source>
        <dbReference type="ARBA" id="ARBA00022909"/>
    </source>
</evidence>
<sequence length="290" mass="33791">MQFLNLINNFKAVIIMDKIYIEDLEVFAKHGVYKEEKKLGQKFLVSVEVFIDLQQSGLTDNLNETVNYGLLCCEIEELFKKDSYDLIEKAAEQVTDNILLKYQSIQRIKLKIKKPWAPIGKSIKYAAVEVDRSKHIAYIGIGSNVGDKNKNLEQAIDKLNNSIFTKVIKSSKFYVTKPYGYLDQDDFLNCAVEIETLLNPNKLMKVLLDIEQQLKRERIIKWGPRTIDLDILLYDDLILSKKETIIPHPLMHNRMFVLEPLNEIAPYAFHPIFNKRVFQLKEDLKHKEDL</sequence>
<dbReference type="InterPro" id="IPR006157">
    <property type="entry name" value="FolB_dom"/>
</dbReference>
<evidence type="ECO:0000256" key="2">
    <source>
        <dbReference type="ARBA" id="ARBA00005051"/>
    </source>
</evidence>
<comment type="similarity">
    <text evidence="9">Belongs to the DHNA family.</text>
</comment>
<keyword evidence="9 11" id="KW-0456">Lyase</keyword>
<reference evidence="11 12" key="1">
    <citation type="submission" date="2009-10" db="EMBL/GenBank/DDBJ databases">
        <authorList>
            <person name="Shrivastava S."/>
            <person name="Brinkac L.B."/>
            <person name="Brown J.L."/>
            <person name="Bruce D.B."/>
            <person name="Detter C."/>
            <person name="Green L.D."/>
            <person name="Munk C.A."/>
            <person name="Rogers Y.C."/>
            <person name="Tapia R."/>
            <person name="Saunders E.S."/>
            <person name="Sims D.R."/>
            <person name="Smith L.A."/>
            <person name="Smith T.J."/>
            <person name="Sutton G."/>
            <person name="Brettin T."/>
        </authorList>
    </citation>
    <scope>NUCLEOTIDE SEQUENCE [LARGE SCALE GENOMIC DNA]</scope>
    <source>
        <strain evidence="12">D str. 1873</strain>
    </source>
</reference>
<evidence type="ECO:0000256" key="1">
    <source>
        <dbReference type="ARBA" id="ARBA00000198"/>
    </source>
</evidence>
<comment type="catalytic activity">
    <reaction evidence="9">
        <text>7,8-dihydroneopterin = 6-hydroxymethyl-7,8-dihydropterin + glycolaldehyde</text>
        <dbReference type="Rhea" id="RHEA:10540"/>
        <dbReference type="ChEBI" id="CHEBI:17001"/>
        <dbReference type="ChEBI" id="CHEBI:17071"/>
        <dbReference type="ChEBI" id="CHEBI:44841"/>
        <dbReference type="EC" id="4.1.2.25"/>
    </reaction>
</comment>
<evidence type="ECO:0000256" key="5">
    <source>
        <dbReference type="ARBA" id="ARBA00022741"/>
    </source>
</evidence>